<name>A0A8K0GVV5_9ROSA</name>
<dbReference type="PANTHER" id="PTHR33070">
    <property type="entry name" value="OS06G0725500 PROTEIN"/>
    <property type="match status" value="1"/>
</dbReference>
<dbReference type="PANTHER" id="PTHR33070:SF109">
    <property type="entry name" value="DOMAIN PROTEIN, PUTATIVE (DUF241)-RELATED"/>
    <property type="match status" value="1"/>
</dbReference>
<organism evidence="1 2">
    <name type="scientific">Rhamnella rubrinervis</name>
    <dbReference type="NCBI Taxonomy" id="2594499"/>
    <lineage>
        <taxon>Eukaryota</taxon>
        <taxon>Viridiplantae</taxon>
        <taxon>Streptophyta</taxon>
        <taxon>Embryophyta</taxon>
        <taxon>Tracheophyta</taxon>
        <taxon>Spermatophyta</taxon>
        <taxon>Magnoliopsida</taxon>
        <taxon>eudicotyledons</taxon>
        <taxon>Gunneridae</taxon>
        <taxon>Pentapetalae</taxon>
        <taxon>rosids</taxon>
        <taxon>fabids</taxon>
        <taxon>Rosales</taxon>
        <taxon>Rhamnaceae</taxon>
        <taxon>rhamnoid group</taxon>
        <taxon>Rhamneae</taxon>
        <taxon>Rhamnella</taxon>
    </lineage>
</organism>
<comment type="caution">
    <text evidence="1">The sequence shown here is derived from an EMBL/GenBank/DDBJ whole genome shotgun (WGS) entry which is preliminary data.</text>
</comment>
<protein>
    <recommendedName>
        <fullName evidence="3">DUF241 domain protein</fullName>
    </recommendedName>
</protein>
<gene>
    <name evidence="1" type="ORF">FNV43_RR18663</name>
</gene>
<dbReference type="GO" id="GO:0048364">
    <property type="term" value="P:root development"/>
    <property type="evidence" value="ECO:0007669"/>
    <property type="project" value="InterPro"/>
</dbReference>
<evidence type="ECO:0000313" key="2">
    <source>
        <dbReference type="Proteomes" id="UP000796880"/>
    </source>
</evidence>
<evidence type="ECO:0000313" key="1">
    <source>
        <dbReference type="EMBL" id="KAF3440379.1"/>
    </source>
</evidence>
<dbReference type="EMBL" id="VOIH02000008">
    <property type="protein sequence ID" value="KAF3440379.1"/>
    <property type="molecule type" value="Genomic_DNA"/>
</dbReference>
<dbReference type="InterPro" id="IPR004320">
    <property type="entry name" value="BPS1_pln"/>
</dbReference>
<dbReference type="GO" id="GO:0048367">
    <property type="term" value="P:shoot system development"/>
    <property type="evidence" value="ECO:0007669"/>
    <property type="project" value="InterPro"/>
</dbReference>
<dbReference type="Proteomes" id="UP000796880">
    <property type="component" value="Unassembled WGS sequence"/>
</dbReference>
<dbReference type="AlphaFoldDB" id="A0A8K0GVV5"/>
<dbReference type="OrthoDB" id="1701699at2759"/>
<reference evidence="1" key="1">
    <citation type="submission" date="2020-03" db="EMBL/GenBank/DDBJ databases">
        <title>A high-quality chromosome-level genome assembly of a woody plant with both climbing and erect habits, Rhamnella rubrinervis.</title>
        <authorList>
            <person name="Lu Z."/>
            <person name="Yang Y."/>
            <person name="Zhu X."/>
            <person name="Sun Y."/>
        </authorList>
    </citation>
    <scope>NUCLEOTIDE SEQUENCE</scope>
    <source>
        <strain evidence="1">BYM</strain>
        <tissue evidence="1">Leaf</tissue>
    </source>
</reference>
<sequence>MANRYHVRSISFPARSHPTTSRVEEELNKFKTCSSSTSESICSGLSRLEDLYECVEDLLNMGSTQQVLSRHRDQKYVDELVDGSVKLVDICGILRDLMLQTNEHVRALQSALRRRKGDSSIETSITSYNCFRKKMKKDVKKLMMALKQVDKNFESSSPAVDQDDHHLCAVIRVLREACGMNISIFQSLCVFLTVSGSKTKSSRWSLVSKLMHKGSVVALACEDKEESVYEMQGVDSALCMISLGAEYHAEKMQTGLKRLKALENSINGLENGLESVFRRLIKTRTSLLNVISQ</sequence>
<accession>A0A8K0GVV5</accession>
<proteinExistence type="predicted"/>
<evidence type="ECO:0008006" key="3">
    <source>
        <dbReference type="Google" id="ProtNLM"/>
    </source>
</evidence>
<keyword evidence="2" id="KW-1185">Reference proteome</keyword>
<dbReference type="Pfam" id="PF03087">
    <property type="entry name" value="BPS1"/>
    <property type="match status" value="1"/>
</dbReference>